<reference evidence="1 2" key="1">
    <citation type="submission" date="2022-05" db="EMBL/GenBank/DDBJ databases">
        <authorList>
            <consortium name="Genoscope - CEA"/>
            <person name="William W."/>
        </authorList>
    </citation>
    <scope>NUCLEOTIDE SEQUENCE [LARGE SCALE GENOMIC DNA]</scope>
</reference>
<gene>
    <name evidence="1" type="ORF">PEVE_00025767</name>
</gene>
<feature type="non-terminal residue" evidence="1">
    <location>
        <position position="1"/>
    </location>
</feature>
<organism evidence="1 2">
    <name type="scientific">Porites evermanni</name>
    <dbReference type="NCBI Taxonomy" id="104178"/>
    <lineage>
        <taxon>Eukaryota</taxon>
        <taxon>Metazoa</taxon>
        <taxon>Cnidaria</taxon>
        <taxon>Anthozoa</taxon>
        <taxon>Hexacorallia</taxon>
        <taxon>Scleractinia</taxon>
        <taxon>Fungiina</taxon>
        <taxon>Poritidae</taxon>
        <taxon>Porites</taxon>
    </lineage>
</organism>
<dbReference type="Proteomes" id="UP001159427">
    <property type="component" value="Unassembled WGS sequence"/>
</dbReference>
<comment type="caution">
    <text evidence="1">The sequence shown here is derived from an EMBL/GenBank/DDBJ whole genome shotgun (WGS) entry which is preliminary data.</text>
</comment>
<name>A0ABN8SP65_9CNID</name>
<sequence length="202" mass="23301">LTCGRPVLYAEGQFVECHFSTSQFAPFRRVGKRQLKEILREAPQHSLGKSKVYKKEGCGGGYILPLMLSNLTTSLNLFVAFQLQKIEDDSRSDEFELTYLRDASSENTRNKTEFQNQQYRQQQQQFFIQLLRWITLEGDEFVHIETFSDLEDVFLLLDIIAKLRNPLLTTVLISEPDPHLITVSTSSVHVDVDCLLFCMFPT</sequence>
<evidence type="ECO:0000313" key="2">
    <source>
        <dbReference type="Proteomes" id="UP001159427"/>
    </source>
</evidence>
<protein>
    <submittedName>
        <fullName evidence="1">Uncharacterized protein</fullName>
    </submittedName>
</protein>
<evidence type="ECO:0000313" key="1">
    <source>
        <dbReference type="EMBL" id="CAH3193406.1"/>
    </source>
</evidence>
<proteinExistence type="predicted"/>
<dbReference type="EMBL" id="CALNXI010003478">
    <property type="protein sequence ID" value="CAH3193406.1"/>
    <property type="molecule type" value="Genomic_DNA"/>
</dbReference>
<keyword evidence="2" id="KW-1185">Reference proteome</keyword>
<accession>A0ABN8SP65</accession>